<name>A0A1W1E7A5_9ZZZZ</name>
<protein>
    <recommendedName>
        <fullName evidence="2">Peptidoglycan binding-like domain-containing protein</fullName>
    </recommendedName>
</protein>
<dbReference type="InterPro" id="IPR036365">
    <property type="entry name" value="PGBD-like_sf"/>
</dbReference>
<sequence length="214" mass="25202">MSVIRQSVLIVLVTIGLQAAILDDLVEKVSHYTTHPSHKHYHRHHRHHKHHIHTVSKEQQWQYALKFLGYYHDKIDGDLLTQASYNAIEKFQRSHQEFATGFLENCYKPYLSDIYKEIALQQDILYEGNNKEYLIRKKQAALYVLGYYHGKIDGKFGAQSKVAWEDALEMFSDAQTIFEKAQRDVEERLQKMKAKTYFALHYKEEEAKSDEIAL</sequence>
<reference evidence="1" key="1">
    <citation type="submission" date="2016-10" db="EMBL/GenBank/DDBJ databases">
        <authorList>
            <person name="de Groot N.N."/>
        </authorList>
    </citation>
    <scope>NUCLEOTIDE SEQUENCE</scope>
</reference>
<evidence type="ECO:0000313" key="1">
    <source>
        <dbReference type="EMBL" id="SFV89788.1"/>
    </source>
</evidence>
<proteinExistence type="predicted"/>
<accession>A0A1W1E7A5</accession>
<dbReference type="SUPFAM" id="SSF47090">
    <property type="entry name" value="PGBD-like"/>
    <property type="match status" value="1"/>
</dbReference>
<organism evidence="1">
    <name type="scientific">hydrothermal vent metagenome</name>
    <dbReference type="NCBI Taxonomy" id="652676"/>
    <lineage>
        <taxon>unclassified sequences</taxon>
        <taxon>metagenomes</taxon>
        <taxon>ecological metagenomes</taxon>
    </lineage>
</organism>
<evidence type="ECO:0008006" key="2">
    <source>
        <dbReference type="Google" id="ProtNLM"/>
    </source>
</evidence>
<gene>
    <name evidence="1" type="ORF">MNB_SV-4-971</name>
</gene>
<dbReference type="AlphaFoldDB" id="A0A1W1E7A5"/>
<dbReference type="EMBL" id="FPIB01000003">
    <property type="protein sequence ID" value="SFV89788.1"/>
    <property type="molecule type" value="Genomic_DNA"/>
</dbReference>